<evidence type="ECO:0000256" key="1">
    <source>
        <dbReference type="SAM" id="MobiDB-lite"/>
    </source>
</evidence>
<gene>
    <name evidence="3" type="ORF">F3168_08405</name>
</gene>
<organism evidence="3 4">
    <name type="scientific">Sandarakinorhabdus fusca</name>
    <dbReference type="NCBI Taxonomy" id="1439888"/>
    <lineage>
        <taxon>Bacteria</taxon>
        <taxon>Pseudomonadati</taxon>
        <taxon>Pseudomonadota</taxon>
        <taxon>Alphaproteobacteria</taxon>
        <taxon>Sphingomonadales</taxon>
        <taxon>Sphingosinicellaceae</taxon>
        <taxon>Sandarakinorhabdus</taxon>
    </lineage>
</organism>
<dbReference type="InterPro" id="IPR000073">
    <property type="entry name" value="AB_hydrolase_1"/>
</dbReference>
<evidence type="ECO:0000313" key="4">
    <source>
        <dbReference type="Proteomes" id="UP000481327"/>
    </source>
</evidence>
<keyword evidence="3" id="KW-0378">Hydrolase</keyword>
<dbReference type="OrthoDB" id="9791366at2"/>
<dbReference type="EMBL" id="WIOL01000002">
    <property type="protein sequence ID" value="MQT17285.1"/>
    <property type="molecule type" value="Genomic_DNA"/>
</dbReference>
<name>A0A7C9KWU0_9SPHN</name>
<dbReference type="InterPro" id="IPR029058">
    <property type="entry name" value="AB_hydrolase_fold"/>
</dbReference>
<dbReference type="PRINTS" id="PR00111">
    <property type="entry name" value="ABHYDROLASE"/>
</dbReference>
<dbReference type="PANTHER" id="PTHR43194:SF2">
    <property type="entry name" value="PEROXISOMAL MEMBRANE PROTEIN LPX1"/>
    <property type="match status" value="1"/>
</dbReference>
<protein>
    <submittedName>
        <fullName evidence="3">Alpha/beta fold hydrolase</fullName>
    </submittedName>
</protein>
<dbReference type="Proteomes" id="UP000481327">
    <property type="component" value="Unassembled WGS sequence"/>
</dbReference>
<dbReference type="InterPro" id="IPR050228">
    <property type="entry name" value="Carboxylesterase_BioH"/>
</dbReference>
<accession>A0A7C9KWU0</accession>
<evidence type="ECO:0000259" key="2">
    <source>
        <dbReference type="Pfam" id="PF12697"/>
    </source>
</evidence>
<dbReference type="AlphaFoldDB" id="A0A7C9KWU0"/>
<feature type="region of interest" description="Disordered" evidence="1">
    <location>
        <begin position="1"/>
        <end position="36"/>
    </location>
</feature>
<keyword evidence="4" id="KW-1185">Reference proteome</keyword>
<dbReference type="Gene3D" id="3.40.50.1820">
    <property type="entry name" value="alpha/beta hydrolase"/>
    <property type="match status" value="1"/>
</dbReference>
<comment type="caution">
    <text evidence="3">The sequence shown here is derived from an EMBL/GenBank/DDBJ whole genome shotgun (WGS) entry which is preliminary data.</text>
</comment>
<dbReference type="GO" id="GO:0016787">
    <property type="term" value="F:hydrolase activity"/>
    <property type="evidence" value="ECO:0007669"/>
    <property type="project" value="UniProtKB-KW"/>
</dbReference>
<dbReference type="Pfam" id="PF12697">
    <property type="entry name" value="Abhydrolase_6"/>
    <property type="match status" value="1"/>
</dbReference>
<evidence type="ECO:0000313" key="3">
    <source>
        <dbReference type="EMBL" id="MQT17285.1"/>
    </source>
</evidence>
<feature type="domain" description="AB hydrolase-1" evidence="2">
    <location>
        <begin position="71"/>
        <end position="316"/>
    </location>
</feature>
<dbReference type="SUPFAM" id="SSF53474">
    <property type="entry name" value="alpha/beta-Hydrolases"/>
    <property type="match status" value="1"/>
</dbReference>
<proteinExistence type="predicted"/>
<dbReference type="PANTHER" id="PTHR43194">
    <property type="entry name" value="HYDROLASE ALPHA/BETA FOLD FAMILY"/>
    <property type="match status" value="1"/>
</dbReference>
<feature type="compositionally biased region" description="Basic and acidic residues" evidence="1">
    <location>
        <begin position="12"/>
        <end position="21"/>
    </location>
</feature>
<sequence>MRRGRSPAQGDRAPESVDKSRTRPQARRVIPRPASPPAIDQARWDHGWYWSHDGLRLHYRDLPGPADRPALLCLPGLTRNSADFAALAQRLAGQWRVVAPDLRGRGESAWPRDSLTYVPLTYLLDLGLLIAAAGLQRFVVLGSSLGGALALQLTTGHRAAMAGVILNDYGPAVEPAGLARLRANVGRGGNWPTWIHAARDLAQRNGDSYPGWQLPDWLAFARRLCRLTAAGRIVFDYDPRIAEPFRLPHGDAGSDLWLALDALAGLPVLSLRGALSDVLAPDTQAAMARRLPQLRVVTVPGVGHAPTLDEPAAAAAIDAMLADVLKGENA</sequence>
<reference evidence="3 4" key="1">
    <citation type="submission" date="2019-09" db="EMBL/GenBank/DDBJ databases">
        <title>Polymorphobacter sp. isolated from a lake in China.</title>
        <authorList>
            <person name="Liu Z."/>
        </authorList>
    </citation>
    <scope>NUCLEOTIDE SEQUENCE [LARGE SCALE GENOMIC DNA]</scope>
    <source>
        <strain evidence="3 4">D40P</strain>
    </source>
</reference>